<reference evidence="2" key="1">
    <citation type="submission" date="2020-05" db="EMBL/GenBank/DDBJ databases">
        <title>Mycena genomes resolve the evolution of fungal bioluminescence.</title>
        <authorList>
            <person name="Tsai I.J."/>
        </authorList>
    </citation>
    <scope>NUCLEOTIDE SEQUENCE</scope>
    <source>
        <strain evidence="2">171206Taipei</strain>
    </source>
</reference>
<dbReference type="GeneID" id="59348382"/>
<sequence length="161" mass="18361">MADALIFSSKATNLSVAARLFSSTLSPVKLDYLLTPIIMRFFTVVAVVMTLRAAAAVVVPGGGYSDCTNSEVRLQLVGRDDTDDTRDKFRNFLDNYESWSKDERRDFLYDIDPKTVDLEQEMLEQITKIPKVEKILDGKQLTNEMVVLYLKDMHKKDNKDE</sequence>
<feature type="transmembrane region" description="Helical" evidence="1">
    <location>
        <begin position="37"/>
        <end position="59"/>
    </location>
</feature>
<gene>
    <name evidence="2" type="ORF">MIND_00923700</name>
</gene>
<organism evidence="2 3">
    <name type="scientific">Mycena indigotica</name>
    <dbReference type="NCBI Taxonomy" id="2126181"/>
    <lineage>
        <taxon>Eukaryota</taxon>
        <taxon>Fungi</taxon>
        <taxon>Dikarya</taxon>
        <taxon>Basidiomycota</taxon>
        <taxon>Agaricomycotina</taxon>
        <taxon>Agaricomycetes</taxon>
        <taxon>Agaricomycetidae</taxon>
        <taxon>Agaricales</taxon>
        <taxon>Marasmiineae</taxon>
        <taxon>Mycenaceae</taxon>
        <taxon>Mycena</taxon>
    </lineage>
</organism>
<keyword evidence="1" id="KW-1133">Transmembrane helix</keyword>
<dbReference type="AlphaFoldDB" id="A0A8H6W2G1"/>
<accession>A0A8H6W2G1</accession>
<evidence type="ECO:0000256" key="1">
    <source>
        <dbReference type="SAM" id="Phobius"/>
    </source>
</evidence>
<dbReference type="EMBL" id="JACAZF010000008">
    <property type="protein sequence ID" value="KAF7296919.1"/>
    <property type="molecule type" value="Genomic_DNA"/>
</dbReference>
<proteinExistence type="predicted"/>
<comment type="caution">
    <text evidence="2">The sequence shown here is derived from an EMBL/GenBank/DDBJ whole genome shotgun (WGS) entry which is preliminary data.</text>
</comment>
<name>A0A8H6W2G1_9AGAR</name>
<keyword evidence="1" id="KW-0812">Transmembrane</keyword>
<keyword evidence="1" id="KW-0472">Membrane</keyword>
<dbReference type="Proteomes" id="UP000636479">
    <property type="component" value="Unassembled WGS sequence"/>
</dbReference>
<evidence type="ECO:0000313" key="3">
    <source>
        <dbReference type="Proteomes" id="UP000636479"/>
    </source>
</evidence>
<dbReference type="RefSeq" id="XP_037217278.1">
    <property type="nucleotide sequence ID" value="XM_037365866.1"/>
</dbReference>
<evidence type="ECO:0000313" key="2">
    <source>
        <dbReference type="EMBL" id="KAF7296919.1"/>
    </source>
</evidence>
<protein>
    <submittedName>
        <fullName evidence="2">Uncharacterized protein</fullName>
    </submittedName>
</protein>
<keyword evidence="3" id="KW-1185">Reference proteome</keyword>